<dbReference type="SUPFAM" id="SSF56672">
    <property type="entry name" value="DNA/RNA polymerases"/>
    <property type="match status" value="1"/>
</dbReference>
<name>A0A183MW50_9TREM</name>
<protein>
    <recommendedName>
        <fullName evidence="2">Reverse transcriptase domain-containing protein</fullName>
    </recommendedName>
</protein>
<dbReference type="Proteomes" id="UP000277204">
    <property type="component" value="Unassembled WGS sequence"/>
</dbReference>
<dbReference type="InterPro" id="IPR000477">
    <property type="entry name" value="RT_dom"/>
</dbReference>
<dbReference type="PANTHER" id="PTHR47331">
    <property type="entry name" value="PHD-TYPE DOMAIN-CONTAINING PROTEIN"/>
    <property type="match status" value="1"/>
</dbReference>
<evidence type="ECO:0000313" key="4">
    <source>
        <dbReference type="Proteomes" id="UP000277204"/>
    </source>
</evidence>
<dbReference type="InterPro" id="IPR008042">
    <property type="entry name" value="Retrotrans_Pao"/>
</dbReference>
<dbReference type="CDD" id="cd01650">
    <property type="entry name" value="RT_nLTR_like"/>
    <property type="match status" value="1"/>
</dbReference>
<feature type="region of interest" description="Disordered" evidence="1">
    <location>
        <begin position="643"/>
        <end position="669"/>
    </location>
</feature>
<proteinExistence type="predicted"/>
<dbReference type="EMBL" id="UZAI01018246">
    <property type="protein sequence ID" value="VDP34972.1"/>
    <property type="molecule type" value="Genomic_DNA"/>
</dbReference>
<evidence type="ECO:0000313" key="3">
    <source>
        <dbReference type="EMBL" id="VDP34972.1"/>
    </source>
</evidence>
<dbReference type="Pfam" id="PF05380">
    <property type="entry name" value="Peptidase_A17"/>
    <property type="match status" value="1"/>
</dbReference>
<evidence type="ECO:0000259" key="2">
    <source>
        <dbReference type="Pfam" id="PF00078"/>
    </source>
</evidence>
<feature type="domain" description="Reverse transcriptase" evidence="2">
    <location>
        <begin position="830"/>
        <end position="940"/>
    </location>
</feature>
<dbReference type="InterPro" id="IPR005312">
    <property type="entry name" value="DUF1759"/>
</dbReference>
<evidence type="ECO:0000256" key="1">
    <source>
        <dbReference type="SAM" id="MobiDB-lite"/>
    </source>
</evidence>
<dbReference type="Pfam" id="PF03564">
    <property type="entry name" value="DUF1759"/>
    <property type="match status" value="1"/>
</dbReference>
<feature type="compositionally biased region" description="Basic and acidic residues" evidence="1">
    <location>
        <begin position="654"/>
        <end position="664"/>
    </location>
</feature>
<gene>
    <name evidence="3" type="ORF">SMRZ_LOCUS20275</name>
</gene>
<dbReference type="STRING" id="48269.A0A183MW50"/>
<organism evidence="3 4">
    <name type="scientific">Schistosoma margrebowiei</name>
    <dbReference type="NCBI Taxonomy" id="48269"/>
    <lineage>
        <taxon>Eukaryota</taxon>
        <taxon>Metazoa</taxon>
        <taxon>Spiralia</taxon>
        <taxon>Lophotrochozoa</taxon>
        <taxon>Platyhelminthes</taxon>
        <taxon>Trematoda</taxon>
        <taxon>Digenea</taxon>
        <taxon>Strigeidida</taxon>
        <taxon>Schistosomatoidea</taxon>
        <taxon>Schistosomatidae</taxon>
        <taxon>Schistosoma</taxon>
    </lineage>
</organism>
<dbReference type="InterPro" id="IPR043502">
    <property type="entry name" value="DNA/RNA_pol_sf"/>
</dbReference>
<dbReference type="AlphaFoldDB" id="A0A183MW50"/>
<reference evidence="3 4" key="1">
    <citation type="submission" date="2018-11" db="EMBL/GenBank/DDBJ databases">
        <authorList>
            <consortium name="Pathogen Informatics"/>
        </authorList>
    </citation>
    <scope>NUCLEOTIDE SEQUENCE [LARGE SCALE GENOMIC DNA]</scope>
    <source>
        <strain evidence="3 4">Zambia</strain>
    </source>
</reference>
<accession>A0A183MW50</accession>
<dbReference type="Pfam" id="PF00078">
    <property type="entry name" value="RVT_1"/>
    <property type="match status" value="1"/>
</dbReference>
<keyword evidence="4" id="KW-1185">Reference proteome</keyword>
<sequence>MIELELARLRITQLEKEIELERLRLQKREGSGQLVSNSENTILKNLYLPKREVLRFNGTPTNYWNFIKNFEECIGSENIGFRAKLNYLIQYCDGEAKAAILHCTILEPEIGYYQALKLLEETFGQKHVVARTFIDNLLNFPNIRRNQPDGLRRLSRGMQASSLTLEQMNYVSDLNSSRTIETMVLKLPTHIQQEWLKVAYKIIRGGREPLFTDLVEFVKEQADIANTRYGLPVNRGSNSDNRDVGVLKGKISADYNTAKISYVRTSDDNAPLRSSSCLECFSNHSLDQCQKFKDKNVRERKEFVLRHKLCNVCLNANHVAKYCRSPRSCAVEGCGWRHHTLLHELREEQRNNNIDACINTQLCTEKSVERVQKQAAFSIVPVLKTISDNEDKFPRAVTQAAKEQFYVDDLLISVDTKRTYSHIKRLLSLGGFNLTKWTSNSVEVLEFIPEEVRAEGSIIVCESNETSKRTLGIDWNVRTDELCFKVHEFHGNPTRRNVLSYVASIFDPIGFVAPIILPAKVILQDTCRQKLDWDTELPIDCQGKWNNWCRHIKGLDHLRIPRCLKPGFEPSSAQIHCFADAPELAYGVVAYIRYESVSNQIHCSFLLARSRVAPLKLVTIPRMELTACVLCVKVGRHIRFKKGRTRKQQSIPAEQEKRKPEVNKQVKKSIRTGKRKCVEDLAMTVEKAARQGNMKQLYDITKKLSGNHRKPERPVKSKEGKVITNIEEQRNRWVEHFKELLNRPAPLNPPNIEVSTTDRPIDVGPPTIEEIRMAIRRIKSGEAAGPDNIPADALEADVVVTESIFHILISKIWDEEQVPTDCKEGLLVKIPKKGDLSNCDNYRRINLLSISGNVFNRVLLNRMKDSVDAQIRDQQAGFRRNRSCTDQIAALRIMAGQSIEWNSSLCIKIIDYEKAFDSADRTTLWKLIRYYGVSEKIVNRLQLNATQFRKCALQLSNQSECGGNYHISHLCT</sequence>